<evidence type="ECO:0000313" key="2">
    <source>
        <dbReference type="Proteomes" id="UP001152320"/>
    </source>
</evidence>
<gene>
    <name evidence="1" type="ORF">HOLleu_20916</name>
</gene>
<sequence length="1216" mass="139328">MDEYVKDRLGEWNLQSLIPVFEENQIDKEAFLLLDEQTVKELVKPIGPRSKLWKRIVELKRQEGGCMQTFKDAYALKKHLDKTHCNQVDLINDEDAVFENAVGDDNDDDDERDVGDIAGDIDNMQDDVQEDIWDDLTEEEITNRIAVFISKMKATSSMVQSAINMVVEDSSLIVSDIVEMLKLKTSHFSHQKNIDPTDPDFVALMETFDNFQNVYHGLDTEYKQRKYFSKSGKFISPQEMPLGVGFFPQTNRATGHVDQVMKHITFQYIPLKLLLTSILHSRNYMTVLNEYNPSNDGLLRDFHDGTFCKENEFFSQHHLKLLFYVDECEVVNPLGSKAGLHKVGVIYMTLMNIPPKYRSSLNNCFLVAIYNSGDVKTYGYDAILRPLVADLKSLEKDGLEVSTAFFEGTLKATVAQVAGDNLGLNGLLGFVESFVGNYHCRHCRMHKNEMQRATTECSPLLRTRESYEADLLRQDPSSSGIKMSCLLNELTYFHTTSNHAPDIMHDLLEGVCGLELHLVIADLIRNNFLDLDTLNSRITSFDYGPMESKNKPSVLQEIKLQKPDGASGQTAAQMWCLFRHLPLLIGDKVPVDNEHFELILLLLECMDLIFSPELSVGDTYYLKQIIKDHHSHFLYLYPNRTLKPKHHFMTHYPRQIRTLGPLIRYWTMRFEAKHSFFKRLGHIVCNFKNILKTLSYRQQMYLCHNLFTGSSFVQRDTEIGPGSSVLLASLPNANFLSTTLGIPLLEEVYVANWCIVYGVKYCKSLMVITGKSENEPVFQKIIHILCLQTGVKLITESWDTLHYDRHCHSYCVQPSEEVKWSIVSIDDLLFFQPLHAAKTYKPEDGVFYVSSVKQYLEEQGEVGSDIVKEIEAGALSRRLRLEMVRILVAYIISRYGDRPKGHIKLAMAQSIIEDFPSLKDNEGEGYVSRHSATGWLEERLRNVRRGPSRKSTLSTQPRKKQSNLISTVTIPESEVEQQEYEGMKEWLRQNIRPIEKVREYMEKTATMRAKLLRGSEKPLAVIEMDFRLVFPDVAERLYLKWTPAFAEKVIKYATLQRNWTHSLAVNKNKLDSDNKKVNISLQLLPAILPCGKKNRQLATVQTAMGSFIDVQPIGTNIPQYLEKRIKNQQPFLLILGDREEPQGIFVVAERKALQQTSLLKAIDVCFKLFYILDLHYPWESATTWEFFQKVIYGLGEPGETTSPAVIAMRTSLNSMG</sequence>
<protein>
    <submittedName>
        <fullName evidence="1">Uncharacterized protein</fullName>
    </submittedName>
</protein>
<dbReference type="EMBL" id="JAIZAY010000010">
    <property type="protein sequence ID" value="KAJ8034185.1"/>
    <property type="molecule type" value="Genomic_DNA"/>
</dbReference>
<organism evidence="1 2">
    <name type="scientific">Holothuria leucospilota</name>
    <name type="common">Black long sea cucumber</name>
    <name type="synonym">Mertensiothuria leucospilota</name>
    <dbReference type="NCBI Taxonomy" id="206669"/>
    <lineage>
        <taxon>Eukaryota</taxon>
        <taxon>Metazoa</taxon>
        <taxon>Echinodermata</taxon>
        <taxon>Eleutherozoa</taxon>
        <taxon>Echinozoa</taxon>
        <taxon>Holothuroidea</taxon>
        <taxon>Aspidochirotacea</taxon>
        <taxon>Aspidochirotida</taxon>
        <taxon>Holothuriidae</taxon>
        <taxon>Holothuria</taxon>
    </lineage>
</organism>
<reference evidence="1" key="1">
    <citation type="submission" date="2021-10" db="EMBL/GenBank/DDBJ databases">
        <title>Tropical sea cucumber genome reveals ecological adaptation and Cuvierian tubules defense mechanism.</title>
        <authorList>
            <person name="Chen T."/>
        </authorList>
    </citation>
    <scope>NUCLEOTIDE SEQUENCE</scope>
    <source>
        <strain evidence="1">Nanhai2018</strain>
        <tissue evidence="1">Muscle</tissue>
    </source>
</reference>
<dbReference type="Proteomes" id="UP001152320">
    <property type="component" value="Chromosome 10"/>
</dbReference>
<name>A0A9Q1H6G3_HOLLE</name>
<evidence type="ECO:0000313" key="1">
    <source>
        <dbReference type="EMBL" id="KAJ8034185.1"/>
    </source>
</evidence>
<dbReference type="InterPro" id="IPR013761">
    <property type="entry name" value="SAM/pointed_sf"/>
</dbReference>
<comment type="caution">
    <text evidence="1">The sequence shown here is derived from an EMBL/GenBank/DDBJ whole genome shotgun (WGS) entry which is preliminary data.</text>
</comment>
<dbReference type="PANTHER" id="PTHR31025:SF9">
    <property type="entry name" value="SI:DKEY-286J15.1"/>
    <property type="match status" value="1"/>
</dbReference>
<dbReference type="PANTHER" id="PTHR31025">
    <property type="entry name" value="SI:CH211-196P9.1-RELATED"/>
    <property type="match status" value="1"/>
</dbReference>
<accession>A0A9Q1H6G3</accession>
<dbReference type="Gene3D" id="1.10.150.50">
    <property type="entry name" value="Transcription Factor, Ets-1"/>
    <property type="match status" value="1"/>
</dbReference>
<keyword evidence="2" id="KW-1185">Reference proteome</keyword>
<dbReference type="OrthoDB" id="7961282at2759"/>
<dbReference type="AlphaFoldDB" id="A0A9Q1H6G3"/>
<proteinExistence type="predicted"/>
<dbReference type="SUPFAM" id="SSF47769">
    <property type="entry name" value="SAM/Pointed domain"/>
    <property type="match status" value="1"/>
</dbReference>